<gene>
    <name evidence="2" type="ORF">CVS54_00632</name>
</gene>
<reference evidence="2 3" key="1">
    <citation type="submission" date="2018-08" db="EMBL/GenBank/DDBJ databases">
        <title>Microbacterium oxydans strain HG3.</title>
        <authorList>
            <person name="ORTET P."/>
        </authorList>
    </citation>
    <scope>NUCLEOTIDE SEQUENCE [LARGE SCALE GENOMIC DNA]</scope>
    <source>
        <strain evidence="2 3">HG3</strain>
    </source>
</reference>
<accession>A0A3S9WH01</accession>
<name>A0A3S9WH01_9MICO</name>
<evidence type="ECO:0000256" key="1">
    <source>
        <dbReference type="SAM" id="MobiDB-lite"/>
    </source>
</evidence>
<dbReference type="Proteomes" id="UP000274841">
    <property type="component" value="Chromosome"/>
</dbReference>
<evidence type="ECO:0008006" key="4">
    <source>
        <dbReference type="Google" id="ProtNLM"/>
    </source>
</evidence>
<sequence>MDIMLDLDRLRLTKTGLTSSIDAFESAAQTNDALESSVGKPDGRSELRQKVSDFEDDWKSNRGKLQKNLDEILKQLTGIIDGWEQWDSETANGFENPTSTADVSVGKATPR</sequence>
<feature type="compositionally biased region" description="Polar residues" evidence="1">
    <location>
        <begin position="88"/>
        <end position="102"/>
    </location>
</feature>
<evidence type="ECO:0000313" key="3">
    <source>
        <dbReference type="Proteomes" id="UP000274841"/>
    </source>
</evidence>
<dbReference type="AlphaFoldDB" id="A0A3S9WH01"/>
<dbReference type="EMBL" id="CP031422">
    <property type="protein sequence ID" value="AZS39330.1"/>
    <property type="molecule type" value="Genomic_DNA"/>
</dbReference>
<organism evidence="2 3">
    <name type="scientific">Microbacterium oxydans</name>
    <dbReference type="NCBI Taxonomy" id="82380"/>
    <lineage>
        <taxon>Bacteria</taxon>
        <taxon>Bacillati</taxon>
        <taxon>Actinomycetota</taxon>
        <taxon>Actinomycetes</taxon>
        <taxon>Micrococcales</taxon>
        <taxon>Microbacteriaceae</taxon>
        <taxon>Microbacterium</taxon>
    </lineage>
</organism>
<proteinExistence type="predicted"/>
<dbReference type="RefSeq" id="WP_127011743.1">
    <property type="nucleotide sequence ID" value="NZ_CP031422.1"/>
</dbReference>
<protein>
    <recommendedName>
        <fullName evidence="4">Flagellar protein FlgN</fullName>
    </recommendedName>
</protein>
<evidence type="ECO:0000313" key="2">
    <source>
        <dbReference type="EMBL" id="AZS39330.1"/>
    </source>
</evidence>
<dbReference type="KEGG" id="moy:CVS54_00632"/>
<feature type="region of interest" description="Disordered" evidence="1">
    <location>
        <begin position="88"/>
        <end position="111"/>
    </location>
</feature>